<dbReference type="InterPro" id="IPR013785">
    <property type="entry name" value="Aldolase_TIM"/>
</dbReference>
<sequence length="353" mass="38314">MSRSKRKWEHIQHAITTGQERVTGLDDIVFIHQSLPDTGVSHISLNTKIGELSVSSPIFINAMTGGGGERTMRINRDLAAAAKEFGMVMAVGSQMSALKNAEEEKTYRIVRRENPNGIIIGNLGSEATVEHAKRAVDMIEANMLQIHLNVIQELTMPEGERDFTDALKRIEAIVNGIDCPIIVKEVGFGMNQTVVNKLASIGVKAVDVGGYGGTNFAKIENERRQRLLSFFNDWGIPTAAALAEAKNSGTSIDIISSGGIQTSLDIAKSIALGANLVGIAGYFLKILLDEGVEGLIDEIKLLQEELSLIMTAIGAATIPELQTAPLVISGKTHHWLQERGIDTKQYSQRCIKK</sequence>
<dbReference type="PIRSF" id="PIRSF003314">
    <property type="entry name" value="IPP_isomerase"/>
    <property type="match status" value="1"/>
</dbReference>
<keyword evidence="2 11" id="KW-0963">Cytoplasm</keyword>
<evidence type="ECO:0000313" key="14">
    <source>
        <dbReference type="Proteomes" id="UP000326671"/>
    </source>
</evidence>
<dbReference type="AlphaFoldDB" id="A0A5J5HYM0"/>
<evidence type="ECO:0000256" key="8">
    <source>
        <dbReference type="ARBA" id="ARBA00023229"/>
    </source>
</evidence>
<dbReference type="Gene3D" id="3.20.20.70">
    <property type="entry name" value="Aldolase class I"/>
    <property type="match status" value="1"/>
</dbReference>
<feature type="binding site" evidence="11">
    <location>
        <position position="122"/>
    </location>
    <ligand>
        <name>FMN</name>
        <dbReference type="ChEBI" id="CHEBI:58210"/>
    </ligand>
</feature>
<feature type="binding site" evidence="11">
    <location>
        <begin position="280"/>
        <end position="281"/>
    </location>
    <ligand>
        <name>FMN</name>
        <dbReference type="ChEBI" id="CHEBI:58210"/>
    </ligand>
</feature>
<evidence type="ECO:0000259" key="12">
    <source>
        <dbReference type="Pfam" id="PF01070"/>
    </source>
</evidence>
<proteinExistence type="inferred from homology"/>
<comment type="subcellular location">
    <subcellularLocation>
        <location evidence="11">Cytoplasm</location>
    </subcellularLocation>
</comment>
<feature type="binding site" evidence="11">
    <location>
        <begin position="62"/>
        <end position="64"/>
    </location>
    <ligand>
        <name>FMN</name>
        <dbReference type="ChEBI" id="CHEBI:58210"/>
    </ligand>
</feature>
<comment type="caution">
    <text evidence="11">Lacks conserved residue(s) required for the propagation of feature annotation.</text>
</comment>
<feature type="binding site" evidence="11">
    <location>
        <position position="214"/>
    </location>
    <ligand>
        <name>FMN</name>
        <dbReference type="ChEBI" id="CHEBI:58210"/>
    </ligand>
</feature>
<dbReference type="GO" id="GO:0016491">
    <property type="term" value="F:oxidoreductase activity"/>
    <property type="evidence" value="ECO:0007669"/>
    <property type="project" value="InterPro"/>
</dbReference>
<keyword evidence="9 11" id="KW-0413">Isomerase</keyword>
<keyword evidence="6 11" id="KW-0460">Magnesium</keyword>
<feature type="binding site" evidence="11">
    <location>
        <position position="184"/>
    </location>
    <ligand>
        <name>FMN</name>
        <dbReference type="ChEBI" id="CHEBI:58210"/>
    </ligand>
</feature>
<evidence type="ECO:0000256" key="9">
    <source>
        <dbReference type="ARBA" id="ARBA00023235"/>
    </source>
</evidence>
<evidence type="ECO:0000256" key="3">
    <source>
        <dbReference type="ARBA" id="ARBA00022630"/>
    </source>
</evidence>
<keyword evidence="3 11" id="KW-0285">Flavoprotein</keyword>
<dbReference type="EC" id="5.3.3.2" evidence="11"/>
<evidence type="ECO:0000256" key="5">
    <source>
        <dbReference type="ARBA" id="ARBA00022723"/>
    </source>
</evidence>
<dbReference type="Proteomes" id="UP000326671">
    <property type="component" value="Unassembled WGS sequence"/>
</dbReference>
<keyword evidence="4 11" id="KW-0288">FMN</keyword>
<evidence type="ECO:0000256" key="11">
    <source>
        <dbReference type="HAMAP-Rule" id="MF_00354"/>
    </source>
</evidence>
<comment type="cofactor">
    <cofactor evidence="11">
        <name>NADPH</name>
        <dbReference type="ChEBI" id="CHEBI:57783"/>
    </cofactor>
</comment>
<dbReference type="GO" id="GO:0000287">
    <property type="term" value="F:magnesium ion binding"/>
    <property type="evidence" value="ECO:0007669"/>
    <property type="project" value="UniProtKB-UniRule"/>
</dbReference>
<dbReference type="GO" id="GO:0008299">
    <property type="term" value="P:isoprenoid biosynthetic process"/>
    <property type="evidence" value="ECO:0007669"/>
    <property type="project" value="UniProtKB-UniRule"/>
</dbReference>
<organism evidence="13 14">
    <name type="scientific">Niallia endozanthoxylica</name>
    <dbReference type="NCBI Taxonomy" id="2036016"/>
    <lineage>
        <taxon>Bacteria</taxon>
        <taxon>Bacillati</taxon>
        <taxon>Bacillota</taxon>
        <taxon>Bacilli</taxon>
        <taxon>Bacillales</taxon>
        <taxon>Bacillaceae</taxon>
        <taxon>Niallia</taxon>
    </lineage>
</organism>
<dbReference type="InterPro" id="IPR000262">
    <property type="entry name" value="FMN-dep_DH"/>
</dbReference>
<evidence type="ECO:0000313" key="13">
    <source>
        <dbReference type="EMBL" id="KAA9026142.1"/>
    </source>
</evidence>
<keyword evidence="5 11" id="KW-0479">Metal-binding</keyword>
<evidence type="ECO:0000256" key="10">
    <source>
        <dbReference type="ARBA" id="ARBA00025810"/>
    </source>
</evidence>
<evidence type="ECO:0000256" key="4">
    <source>
        <dbReference type="ARBA" id="ARBA00022643"/>
    </source>
</evidence>
<feature type="binding site" evidence="11">
    <location>
        <position position="153"/>
    </location>
    <ligand>
        <name>Mg(2+)</name>
        <dbReference type="ChEBI" id="CHEBI:18420"/>
    </ligand>
</feature>
<feature type="domain" description="FMN-dependent dehydrogenase" evidence="12">
    <location>
        <begin position="167"/>
        <end position="324"/>
    </location>
</feature>
<dbReference type="Pfam" id="PF01070">
    <property type="entry name" value="FMN_dh"/>
    <property type="match status" value="1"/>
</dbReference>
<keyword evidence="8 11" id="KW-0414">Isoprene biosynthesis</keyword>
<gene>
    <name evidence="11" type="primary">fni</name>
    <name evidence="13" type="ORF">F4V44_09715</name>
</gene>
<dbReference type="NCBIfam" id="TIGR02151">
    <property type="entry name" value="IPP_isom_2"/>
    <property type="match status" value="1"/>
</dbReference>
<dbReference type="PANTHER" id="PTHR43665">
    <property type="entry name" value="ISOPENTENYL-DIPHOSPHATE DELTA-ISOMERASE"/>
    <property type="match status" value="1"/>
</dbReference>
<dbReference type="HAMAP" id="MF_00354">
    <property type="entry name" value="Idi_2"/>
    <property type="match status" value="1"/>
</dbReference>
<dbReference type="GO" id="GO:0005737">
    <property type="term" value="C:cytoplasm"/>
    <property type="evidence" value="ECO:0007669"/>
    <property type="project" value="UniProtKB-SubCell"/>
</dbReference>
<dbReference type="PANTHER" id="PTHR43665:SF1">
    <property type="entry name" value="ISOPENTENYL-DIPHOSPHATE DELTA-ISOMERASE"/>
    <property type="match status" value="1"/>
</dbReference>
<dbReference type="CDD" id="cd02811">
    <property type="entry name" value="IDI-2_FMN"/>
    <property type="match status" value="1"/>
</dbReference>
<comment type="cofactor">
    <cofactor evidence="1 11">
        <name>FMN</name>
        <dbReference type="ChEBI" id="CHEBI:58210"/>
    </cofactor>
</comment>
<comment type="cofactor">
    <cofactor evidence="11">
        <name>Mg(2+)</name>
        <dbReference type="ChEBI" id="CHEBI:18420"/>
    </cofactor>
</comment>
<comment type="caution">
    <text evidence="13">The sequence shown here is derived from an EMBL/GenBank/DDBJ whole genome shotgun (WGS) entry which is preliminary data.</text>
</comment>
<dbReference type="InterPro" id="IPR011179">
    <property type="entry name" value="IPdP_isomerase"/>
</dbReference>
<comment type="catalytic activity">
    <reaction evidence="11">
        <text>isopentenyl diphosphate = dimethylallyl diphosphate</text>
        <dbReference type="Rhea" id="RHEA:23284"/>
        <dbReference type="ChEBI" id="CHEBI:57623"/>
        <dbReference type="ChEBI" id="CHEBI:128769"/>
        <dbReference type="EC" id="5.3.3.2"/>
    </reaction>
</comment>
<evidence type="ECO:0000256" key="7">
    <source>
        <dbReference type="ARBA" id="ARBA00022857"/>
    </source>
</evidence>
<feature type="binding site" evidence="11">
    <location>
        <position position="152"/>
    </location>
    <ligand>
        <name>substrate</name>
    </ligand>
</feature>
<dbReference type="GO" id="GO:0070402">
    <property type="term" value="F:NADPH binding"/>
    <property type="evidence" value="ECO:0007669"/>
    <property type="project" value="UniProtKB-UniRule"/>
</dbReference>
<reference evidence="13 14" key="1">
    <citation type="submission" date="2019-09" db="EMBL/GenBank/DDBJ databases">
        <title>Whole genome sequences of isolates from the Mars Exploration Rovers.</title>
        <authorList>
            <person name="Seuylemezian A."/>
            <person name="Vaishampayan P."/>
        </authorList>
    </citation>
    <scope>NUCLEOTIDE SEQUENCE [LARGE SCALE GENOMIC DNA]</scope>
    <source>
        <strain evidence="13 14">MER_TA_151</strain>
    </source>
</reference>
<dbReference type="SMART" id="SM01240">
    <property type="entry name" value="IMPDH"/>
    <property type="match status" value="1"/>
</dbReference>
<evidence type="ECO:0000256" key="2">
    <source>
        <dbReference type="ARBA" id="ARBA00022490"/>
    </source>
</evidence>
<keyword evidence="14" id="KW-1185">Reference proteome</keyword>
<dbReference type="EMBL" id="VYKL01000015">
    <property type="protein sequence ID" value="KAA9026142.1"/>
    <property type="molecule type" value="Genomic_DNA"/>
</dbReference>
<dbReference type="SUPFAM" id="SSF51395">
    <property type="entry name" value="FMN-linked oxidoreductases"/>
    <property type="match status" value="1"/>
</dbReference>
<dbReference type="GO" id="GO:0004452">
    <property type="term" value="F:isopentenyl-diphosphate delta-isomerase activity"/>
    <property type="evidence" value="ECO:0007669"/>
    <property type="project" value="UniProtKB-UniRule"/>
</dbReference>
<comment type="function">
    <text evidence="11">Involved in the biosynthesis of isoprenoids. Catalyzes the 1,3-allylic rearrangement of the homoallylic substrate isopentenyl (IPP) to its allylic isomer, dimethylallyl diphosphate (DMAPP).</text>
</comment>
<comment type="similarity">
    <text evidence="11">Belongs to the IPP isomerase type 2 family.</text>
</comment>
<dbReference type="GO" id="GO:0010181">
    <property type="term" value="F:FMN binding"/>
    <property type="evidence" value="ECO:0007669"/>
    <property type="project" value="UniProtKB-UniRule"/>
</dbReference>
<protein>
    <recommendedName>
        <fullName evidence="11">Isopentenyl-diphosphate delta-isomerase</fullName>
        <shortName evidence="11">IPP isomerase</shortName>
        <ecNumber evidence="11">5.3.3.2</ecNumber>
    </recommendedName>
    <alternativeName>
        <fullName evidence="11">Isopentenyl diphosphate:dimethylallyl diphosphate isomerase</fullName>
    </alternativeName>
    <alternativeName>
        <fullName evidence="11">Isopentenyl pyrophosphate isomerase</fullName>
    </alternativeName>
    <alternativeName>
        <fullName evidence="11">Type 2 isopentenyl diphosphate isomerase</fullName>
        <shortName evidence="11">IDI-2</shortName>
    </alternativeName>
</protein>
<evidence type="ECO:0000256" key="6">
    <source>
        <dbReference type="ARBA" id="ARBA00022842"/>
    </source>
</evidence>
<evidence type="ECO:0000256" key="1">
    <source>
        <dbReference type="ARBA" id="ARBA00001917"/>
    </source>
</evidence>
<feature type="binding site" evidence="11">
    <location>
        <begin position="6"/>
        <end position="7"/>
    </location>
    <ligand>
        <name>substrate</name>
    </ligand>
</feature>
<dbReference type="RefSeq" id="WP_150439791.1">
    <property type="nucleotide sequence ID" value="NZ_VYKL01000015.1"/>
</dbReference>
<feature type="binding site" evidence="11">
    <location>
        <position position="93"/>
    </location>
    <ligand>
        <name>FMN</name>
        <dbReference type="ChEBI" id="CHEBI:58210"/>
    </ligand>
</feature>
<name>A0A5J5HYM0_9BACI</name>
<keyword evidence="7 11" id="KW-0521">NADP</keyword>
<accession>A0A5J5HYM0</accession>
<dbReference type="OrthoDB" id="9795032at2"/>
<comment type="subunit">
    <text evidence="10 11">Homooctamer. Dimer of tetramers.</text>
</comment>